<keyword evidence="9" id="KW-1185">Reference proteome</keyword>
<evidence type="ECO:0000256" key="3">
    <source>
        <dbReference type="ARBA" id="ARBA00023125"/>
    </source>
</evidence>
<evidence type="ECO:0000256" key="4">
    <source>
        <dbReference type="ARBA" id="ARBA00038652"/>
    </source>
</evidence>
<feature type="domain" description="Type I restriction modification DNA specificity" evidence="5">
    <location>
        <begin position="296"/>
        <end position="411"/>
    </location>
</feature>
<evidence type="ECO:0000313" key="9">
    <source>
        <dbReference type="Proteomes" id="UP000321598"/>
    </source>
</evidence>
<organism evidence="7 8">
    <name type="scientific">Staphylococcus arlettae</name>
    <dbReference type="NCBI Taxonomy" id="29378"/>
    <lineage>
        <taxon>Bacteria</taxon>
        <taxon>Bacillati</taxon>
        <taxon>Bacillota</taxon>
        <taxon>Bacilli</taxon>
        <taxon>Bacillales</taxon>
        <taxon>Staphylococcaceae</taxon>
        <taxon>Staphylococcus</taxon>
    </lineage>
</organism>
<dbReference type="PANTHER" id="PTHR43140:SF1">
    <property type="entry name" value="TYPE I RESTRICTION ENZYME ECOKI SPECIFICITY SUBUNIT"/>
    <property type="match status" value="1"/>
</dbReference>
<dbReference type="RefSeq" id="WP_103388701.1">
    <property type="nucleotide sequence ID" value="NZ_BKAV01000002.1"/>
</dbReference>
<evidence type="ECO:0000256" key="1">
    <source>
        <dbReference type="ARBA" id="ARBA00010923"/>
    </source>
</evidence>
<dbReference type="Gene3D" id="3.90.220.20">
    <property type="entry name" value="DNA methylase specificity domains"/>
    <property type="match status" value="2"/>
</dbReference>
<dbReference type="REBASE" id="414689">
    <property type="entry name" value="S.Sar12413I"/>
</dbReference>
<name>A0A380BTP6_9STAP</name>
<accession>A0A380BTP6</accession>
<dbReference type="OrthoDB" id="9811611at2"/>
<evidence type="ECO:0000313" key="6">
    <source>
        <dbReference type="EMBL" id="GEP99446.1"/>
    </source>
</evidence>
<keyword evidence="3" id="KW-0238">DNA-binding</keyword>
<comment type="similarity">
    <text evidence="1">Belongs to the type-I restriction system S methylase family.</text>
</comment>
<evidence type="ECO:0000313" key="8">
    <source>
        <dbReference type="Proteomes" id="UP000254956"/>
    </source>
</evidence>
<proteinExistence type="inferred from homology"/>
<dbReference type="Proteomes" id="UP000254956">
    <property type="component" value="Unassembled WGS sequence"/>
</dbReference>
<dbReference type="GO" id="GO:0009307">
    <property type="term" value="P:DNA restriction-modification system"/>
    <property type="evidence" value="ECO:0007669"/>
    <property type="project" value="UniProtKB-KW"/>
</dbReference>
<dbReference type="InterPro" id="IPR000055">
    <property type="entry name" value="Restrct_endonuc_typeI_TRD"/>
</dbReference>
<evidence type="ECO:0000256" key="2">
    <source>
        <dbReference type="ARBA" id="ARBA00022747"/>
    </source>
</evidence>
<sequence>MLTRKMKDSGMKWIGELPEDWEIRKLKYTLEERNEKNNPIVTDNILSLSVERGVFPYAEKTGGGNKSKSDLTAYKVAHPNDIVINSMNILAGAVGLSRYTGIVSPVYYTLYTTSEEINITYYYYLFRTREFQRSLLGLGNGIMMRESSTGKLNTIRMRIPMDKLAGLFLPLPPRRVQDLIVKSLAKDIKVVNKLINQTEQSIKELKNYKQSLITESVTKGIDPNVEMKDSDVEWIGDIPKHWNFIKGKYIFEKLQRPIRCDEIITAFRDGQVMQRSKRRTEGFTTSLKEIGYQGVEKGDLVIHSMDAFAGAIGISQDNGKCSPVCIVLNSSNSNIYNPYFSYLMKVYAYLGYIESMAKGIRVRSTDFKYHTFANTFLLIPELQEQQQIVQYLDDKVSTIDRLIEDKIKVIEELENYKKSLIYEYVTGKKEV</sequence>
<dbReference type="EMBL" id="BKAV01000002">
    <property type="protein sequence ID" value="GEP99446.1"/>
    <property type="molecule type" value="Genomic_DNA"/>
</dbReference>
<dbReference type="InterPro" id="IPR044946">
    <property type="entry name" value="Restrct_endonuc_typeI_TRD_sf"/>
</dbReference>
<keyword evidence="2" id="KW-0680">Restriction system</keyword>
<dbReference type="SUPFAM" id="SSF116734">
    <property type="entry name" value="DNA methylase specificity domain"/>
    <property type="match status" value="2"/>
</dbReference>
<reference evidence="7 8" key="1">
    <citation type="submission" date="2018-06" db="EMBL/GenBank/DDBJ databases">
        <authorList>
            <consortium name="Pathogen Informatics"/>
            <person name="Doyle S."/>
        </authorList>
    </citation>
    <scope>NUCLEOTIDE SEQUENCE [LARGE SCALE GENOMIC DNA]</scope>
    <source>
        <strain evidence="7 8">NCTC12413</strain>
    </source>
</reference>
<dbReference type="PANTHER" id="PTHR43140">
    <property type="entry name" value="TYPE-1 RESTRICTION ENZYME ECOKI SPECIFICITY PROTEIN"/>
    <property type="match status" value="1"/>
</dbReference>
<dbReference type="AlphaFoldDB" id="A0A380BTP6"/>
<evidence type="ECO:0000313" key="7">
    <source>
        <dbReference type="EMBL" id="SUJ06441.1"/>
    </source>
</evidence>
<dbReference type="Pfam" id="PF01420">
    <property type="entry name" value="Methylase_S"/>
    <property type="match status" value="1"/>
</dbReference>
<dbReference type="InterPro" id="IPR051212">
    <property type="entry name" value="Type-I_RE_S_subunit"/>
</dbReference>
<dbReference type="EMBL" id="UGZE01000001">
    <property type="protein sequence ID" value="SUJ06441.1"/>
    <property type="molecule type" value="Genomic_DNA"/>
</dbReference>
<gene>
    <name evidence="7" type="ORF">NCTC12413_00056</name>
    <name evidence="6" type="ORF">SAR03_04840</name>
</gene>
<reference evidence="6 9" key="2">
    <citation type="submission" date="2019-07" db="EMBL/GenBank/DDBJ databases">
        <title>Whole genome shotgun sequence of Staphylococcus arlettae NBRC 109765.</title>
        <authorList>
            <person name="Hosoyama A."/>
            <person name="Uohara A."/>
            <person name="Ohji S."/>
            <person name="Ichikawa N."/>
        </authorList>
    </citation>
    <scope>NUCLEOTIDE SEQUENCE [LARGE SCALE GENOMIC DNA]</scope>
    <source>
        <strain evidence="6 9">NBRC 109765</strain>
    </source>
</reference>
<protein>
    <submittedName>
        <fullName evidence="7">Type I restriction enzyme specificity protein</fullName>
    </submittedName>
</protein>
<dbReference type="Proteomes" id="UP000321598">
    <property type="component" value="Unassembled WGS sequence"/>
</dbReference>
<evidence type="ECO:0000259" key="5">
    <source>
        <dbReference type="Pfam" id="PF01420"/>
    </source>
</evidence>
<comment type="subunit">
    <text evidence="4">The methyltransferase is composed of M and S polypeptides.</text>
</comment>
<dbReference type="GO" id="GO:0003677">
    <property type="term" value="F:DNA binding"/>
    <property type="evidence" value="ECO:0007669"/>
    <property type="project" value="UniProtKB-KW"/>
</dbReference>